<dbReference type="Pfam" id="PF13087">
    <property type="entry name" value="AAA_12"/>
    <property type="match status" value="1"/>
</dbReference>
<dbReference type="Pfam" id="PF00531">
    <property type="entry name" value="Death"/>
    <property type="match status" value="1"/>
</dbReference>
<name>A0A1X7VV98_AMPQE</name>
<dbReference type="Gene3D" id="3.40.50.300">
    <property type="entry name" value="P-loop containing nucleotide triphosphate hydrolases"/>
    <property type="match status" value="2"/>
</dbReference>
<dbReference type="InterPro" id="IPR011029">
    <property type="entry name" value="DEATH-like_dom_sf"/>
</dbReference>
<dbReference type="PROSITE" id="PS50017">
    <property type="entry name" value="DEATH_DOMAIN"/>
    <property type="match status" value="1"/>
</dbReference>
<evidence type="ECO:0000256" key="1">
    <source>
        <dbReference type="SAM" id="MobiDB-lite"/>
    </source>
</evidence>
<evidence type="ECO:0000313" key="3">
    <source>
        <dbReference type="EnsemblMetazoa" id="Aqu2.1.44262_001"/>
    </source>
</evidence>
<dbReference type="SMART" id="SM00005">
    <property type="entry name" value="DEATH"/>
    <property type="match status" value="1"/>
</dbReference>
<feature type="region of interest" description="Disordered" evidence="1">
    <location>
        <begin position="665"/>
        <end position="685"/>
    </location>
</feature>
<dbReference type="InterPro" id="IPR041679">
    <property type="entry name" value="DNA2/NAM7-like_C"/>
</dbReference>
<feature type="domain" description="Death" evidence="2">
    <location>
        <begin position="31"/>
        <end position="114"/>
    </location>
</feature>
<feature type="compositionally biased region" description="Acidic residues" evidence="1">
    <location>
        <begin position="672"/>
        <end position="682"/>
    </location>
</feature>
<dbReference type="InterPro" id="IPR027417">
    <property type="entry name" value="P-loop_NTPase"/>
</dbReference>
<dbReference type="Gene3D" id="1.10.533.10">
    <property type="entry name" value="Death Domain, Fas"/>
    <property type="match status" value="1"/>
</dbReference>
<dbReference type="CDD" id="cd01670">
    <property type="entry name" value="Death"/>
    <property type="match status" value="1"/>
</dbReference>
<dbReference type="EnsemblMetazoa" id="Aqu2.1.44262_001">
    <property type="protein sequence ID" value="Aqu2.1.44262_001"/>
    <property type="gene ID" value="Aqu2.1.44262"/>
</dbReference>
<sequence length="1516" mass="173153">MAEAVACFMDAFKEEIDARGLTIEDLKEQCPEDVLQKLSSSLHSNWEVVGLYLNLSRSDIKGIKVYSISEEEKSLKALAKWKEKSGDEATYHNLIEALNDSNRVDVINQVLDCLKEIMDLAAKQKVDEEIDLHGLQEEDIHYICGCGKCTLGYIIRNGCPNPVAQQKFPLLNVATRMFALVARLTKESMQIVMKFSGLLGEIVTCLEYRQDISANILIFYILSRQRFSYLCQPQYTEFQTQIQKAVTKREVMLILVNNITWFNHSLLKSFVQEFKVAMKQYDDYIESLDSFLVRSIFKIPNKFSNVSGSCNQLSLKMSFDSSTGMLSASAIISLKNQIASALGLSTDSLEFCSYYDSSFELIFSSTYVHFKESLNTNRLMFVLQNIDRFASGLRIQEIKFGNESFQVQDMSIALPSSDSDMTVVDRMFGSLVVKLLKSIEFTEGAFDKLKEFICELVPQQNLDHAARSYPLFNTSTINKIDDLKSLIFFLKDYWSFFNLSLLEKLIDRFGSDDAKVTLVHYLEKLCKLSLSEVPILLHHFPRVTGFSSDILLVTANPDAFSSFIVENIFALRDDLAHILQLEHFALLLRRINKFKSQIEFLVIDHDNKLRLRLSHLNLCLFNQTSIMGIEYQEFKLQNIDFCHYNNEGVERLKLLPVGSAHQNNAQIQGNDTMDDADDDGTDETSINKYASNVKEDEMTDEWPLLSKDHDFGFTKNFSSHVLSKQDQDELKGVLEVCSVCLTNSKDNSLVSIKCYFPEVHSPLQLSTVALSHTNELVPIRPRPIVADKHSFQLCNPRQCKGEKTCIFAHSKIECNAWNFDLKNSKKKNQVLQYRSEAESLPANPCEERVLCKLNRKEREEWKINFAERVSTVLCEEKIAQELSACNYKDKFYYLLCFEESERMEFLSKKCNGKYSIQCFKKVMEKSQYLCRILGMNDDQVQYATQASEGIIFVKNKKDLCKGTILHSNYGNLSEHFYVSLDVDDFRCIQDACRHLGSGWYQVYVEFEVKHAYFDSLHQAVIDIPDSMIKKITPSSDAASSLSPTVSYKTHCQCHHTFLSLDENKQSKALEAILQCPANFPVIVSGPFGSGKTRIIARAAYEFIQTGLIAHSPTRILICAHHSDTAKTYVSKYLYPAFNGVPKVKVIRITRQDRFFHTSRNIINRTVYDLKREISLGHHIKDQVIVIVTTYMTSLHVAKIFGAHFTHILLDEAAQVREPEAIAPLSLGNAATKIIATGDSKQVGPSDLVLGDDSKKHGLAVSLFERLEKKYNQLVGERGSDYLKYLAANYRCCPEIVMFLSNTIYKYPITCAPEACSERQHPAICYPLVFYWCDLAHTKGMLLKDIMGLVAEAVLKQVQHYFVKWPHEWRHVKRREVCIMSPFRAQLNIIESYLKDLRVGGGITYLPTYSIQGHEFQAVILSTFEPLKNDGTSSNPTKSLTNPHIFNTAISRSKCFVVAVGDPFSLLRAEEHFPERCWKHYLKECLNYNSLFFPEHFAPKIREELKQKLAEEIDLAR</sequence>
<evidence type="ECO:0000259" key="2">
    <source>
        <dbReference type="PROSITE" id="PS50017"/>
    </source>
</evidence>
<dbReference type="InParanoid" id="A0A1X7VV98"/>
<dbReference type="SUPFAM" id="SSF47986">
    <property type="entry name" value="DEATH domain"/>
    <property type="match status" value="1"/>
</dbReference>
<dbReference type="PANTHER" id="PTHR10887:SF495">
    <property type="entry name" value="HELICASE SENATAXIN ISOFORM X1-RELATED"/>
    <property type="match status" value="1"/>
</dbReference>
<accession>A0A1X7VV98</accession>
<dbReference type="PANTHER" id="PTHR10887">
    <property type="entry name" value="DNA2/NAM7 HELICASE FAMILY"/>
    <property type="match status" value="1"/>
</dbReference>
<reference evidence="3" key="1">
    <citation type="submission" date="2017-05" db="UniProtKB">
        <authorList>
            <consortium name="EnsemblMetazoa"/>
        </authorList>
    </citation>
    <scope>IDENTIFICATION</scope>
</reference>
<protein>
    <recommendedName>
        <fullName evidence="2">Death domain-containing protein</fullName>
    </recommendedName>
</protein>
<dbReference type="OrthoDB" id="5988104at2759"/>
<dbReference type="InterPro" id="IPR045055">
    <property type="entry name" value="DNA2/NAM7-like"/>
</dbReference>
<dbReference type="eggNOG" id="KOG1804">
    <property type="taxonomic scope" value="Eukaryota"/>
</dbReference>
<organism evidence="3">
    <name type="scientific">Amphimedon queenslandica</name>
    <name type="common">Sponge</name>
    <dbReference type="NCBI Taxonomy" id="400682"/>
    <lineage>
        <taxon>Eukaryota</taxon>
        <taxon>Metazoa</taxon>
        <taxon>Porifera</taxon>
        <taxon>Demospongiae</taxon>
        <taxon>Heteroscleromorpha</taxon>
        <taxon>Haplosclerida</taxon>
        <taxon>Niphatidae</taxon>
        <taxon>Amphimedon</taxon>
    </lineage>
</organism>
<dbReference type="InterPro" id="IPR000488">
    <property type="entry name" value="Death_dom"/>
</dbReference>
<dbReference type="SUPFAM" id="SSF52540">
    <property type="entry name" value="P-loop containing nucleoside triphosphate hydrolases"/>
    <property type="match status" value="1"/>
</dbReference>
<dbReference type="GO" id="GO:0007165">
    <property type="term" value="P:signal transduction"/>
    <property type="evidence" value="ECO:0007669"/>
    <property type="project" value="InterPro"/>
</dbReference>
<proteinExistence type="predicted"/>